<evidence type="ECO:0000256" key="5">
    <source>
        <dbReference type="SAM" id="Phobius"/>
    </source>
</evidence>
<evidence type="ECO:0000256" key="1">
    <source>
        <dbReference type="ARBA" id="ARBA00022679"/>
    </source>
</evidence>
<dbReference type="PANTHER" id="PTHR23359">
    <property type="entry name" value="NUCLEOTIDE KINASE"/>
    <property type="match status" value="1"/>
</dbReference>
<dbReference type="AlphaFoldDB" id="A0A674NJ15"/>
<name>A0A674NJ15_TAKRU</name>
<keyword evidence="7" id="KW-1185">Reference proteome</keyword>
<dbReference type="Proteomes" id="UP000005226">
    <property type="component" value="Chromosome 16"/>
</dbReference>
<dbReference type="GO" id="GO:0005524">
    <property type="term" value="F:ATP binding"/>
    <property type="evidence" value="ECO:0007669"/>
    <property type="project" value="InterPro"/>
</dbReference>
<dbReference type="Ensembl" id="ENSTRUT00000080096.1">
    <property type="protein sequence ID" value="ENSTRUP00000073609.1"/>
    <property type="gene ID" value="ENSTRUG00000028763.1"/>
</dbReference>
<dbReference type="GO" id="GO:0006139">
    <property type="term" value="P:nucleobase-containing compound metabolic process"/>
    <property type="evidence" value="ECO:0007669"/>
    <property type="project" value="InterPro"/>
</dbReference>
<keyword evidence="3 4" id="KW-0418">Kinase</keyword>
<comment type="similarity">
    <text evidence="4">Belongs to the adenylate kinase family.</text>
</comment>
<evidence type="ECO:0000256" key="3">
    <source>
        <dbReference type="ARBA" id="ARBA00022777"/>
    </source>
</evidence>
<evidence type="ECO:0000256" key="4">
    <source>
        <dbReference type="RuleBase" id="RU003330"/>
    </source>
</evidence>
<organism evidence="6 7">
    <name type="scientific">Takifugu rubripes</name>
    <name type="common">Japanese pufferfish</name>
    <name type="synonym">Fugu rubripes</name>
    <dbReference type="NCBI Taxonomy" id="31033"/>
    <lineage>
        <taxon>Eukaryota</taxon>
        <taxon>Metazoa</taxon>
        <taxon>Chordata</taxon>
        <taxon>Craniata</taxon>
        <taxon>Vertebrata</taxon>
        <taxon>Euteleostomi</taxon>
        <taxon>Actinopterygii</taxon>
        <taxon>Neopterygii</taxon>
        <taxon>Teleostei</taxon>
        <taxon>Neoteleostei</taxon>
        <taxon>Acanthomorphata</taxon>
        <taxon>Eupercaria</taxon>
        <taxon>Tetraodontiformes</taxon>
        <taxon>Tetradontoidea</taxon>
        <taxon>Tetraodontidae</taxon>
        <taxon>Takifugu</taxon>
    </lineage>
</organism>
<reference evidence="6 7" key="1">
    <citation type="journal article" date="2011" name="Genome Biol. Evol.">
        <title>Integration of the genetic map and genome assembly of fugu facilitates insights into distinct features of genome evolution in teleosts and mammals.</title>
        <authorList>
            <person name="Kai W."/>
            <person name="Kikuchi K."/>
            <person name="Tohari S."/>
            <person name="Chew A.K."/>
            <person name="Tay A."/>
            <person name="Fujiwara A."/>
            <person name="Hosoya S."/>
            <person name="Suetake H."/>
            <person name="Naruse K."/>
            <person name="Brenner S."/>
            <person name="Suzuki Y."/>
            <person name="Venkatesh B."/>
        </authorList>
    </citation>
    <scope>NUCLEOTIDE SEQUENCE [LARGE SCALE GENOMIC DNA]</scope>
</reference>
<protein>
    <submittedName>
        <fullName evidence="6">Uncharacterized protein</fullName>
    </submittedName>
</protein>
<evidence type="ECO:0000256" key="2">
    <source>
        <dbReference type="ARBA" id="ARBA00022741"/>
    </source>
</evidence>
<proteinExistence type="inferred from homology"/>
<evidence type="ECO:0000313" key="7">
    <source>
        <dbReference type="Proteomes" id="UP000005226"/>
    </source>
</evidence>
<keyword evidence="5" id="KW-1133">Transmembrane helix</keyword>
<dbReference type="GeneTree" id="ENSGT00740000115564"/>
<keyword evidence="5" id="KW-0812">Transmembrane</keyword>
<keyword evidence="5" id="KW-0472">Membrane</keyword>
<accession>A0A674NJ15</accession>
<dbReference type="InterPro" id="IPR000850">
    <property type="entry name" value="Adenylat/UMP-CMP_kin"/>
</dbReference>
<feature type="transmembrane region" description="Helical" evidence="5">
    <location>
        <begin position="199"/>
        <end position="219"/>
    </location>
</feature>
<keyword evidence="2" id="KW-0547">Nucleotide-binding</keyword>
<sequence length="479" mass="54929">VTIQRKTQTLQLRNKTHIKDEFETESLRVKPTCFIILGRPGVGKSTLAKRIAETWNCILIDGELLHFTSISKFLETQILFRGVAPEDLVLELIIARLNSPDIDHYGYVLCCLPFLSDECMTVQEQIDVIKNLRLPPDFIINIKCADKDLVNRLSGVKQCPKTGRLYTRDQWNPQELFRGKGKNDEEAEDREEQVRLCRFLMITVCCILLLYCICSDFIAEHHPVYLLELDGQNIPEDLHSVREALLRHMSTLKTVAPGFAWRRSRWGHICPVALKEGRMIPGIPEFSVGFRDKFYIISSQEAYKKFIINPRTYLLPPMPRPPCRVSIIGAPQAGKSTMCKLLAQHYNVVVIDMDALVQPVLAKIEKERLDKVKEETTRDAIEKIQMEIESGKLTYLPPKSSNWKTLQRNLIEDAESDRDIKPGWVLDNFPRTNSQMQDLQESGILPDCLLCLSDTDENHGVRLRNNANNFLSNLINDEL</sequence>
<dbReference type="Pfam" id="PF00406">
    <property type="entry name" value="ADK"/>
    <property type="match status" value="1"/>
</dbReference>
<dbReference type="PRINTS" id="PR00094">
    <property type="entry name" value="ADENYLTKNASE"/>
</dbReference>
<dbReference type="GO" id="GO:0019205">
    <property type="term" value="F:nucleobase-containing compound kinase activity"/>
    <property type="evidence" value="ECO:0007669"/>
    <property type="project" value="InterPro"/>
</dbReference>
<reference evidence="6" key="2">
    <citation type="submission" date="2025-08" db="UniProtKB">
        <authorList>
            <consortium name="Ensembl"/>
        </authorList>
    </citation>
    <scope>IDENTIFICATION</scope>
</reference>
<dbReference type="SUPFAM" id="SSF52540">
    <property type="entry name" value="P-loop containing nucleoside triphosphate hydrolases"/>
    <property type="match status" value="2"/>
</dbReference>
<keyword evidence="1 4" id="KW-0808">Transferase</keyword>
<reference evidence="6" key="3">
    <citation type="submission" date="2025-09" db="UniProtKB">
        <authorList>
            <consortium name="Ensembl"/>
        </authorList>
    </citation>
    <scope>IDENTIFICATION</scope>
</reference>
<evidence type="ECO:0000313" key="6">
    <source>
        <dbReference type="Ensembl" id="ENSTRUP00000073609.1"/>
    </source>
</evidence>
<dbReference type="Gene3D" id="3.40.50.300">
    <property type="entry name" value="P-loop containing nucleotide triphosphate hydrolases"/>
    <property type="match status" value="2"/>
</dbReference>
<dbReference type="InterPro" id="IPR027417">
    <property type="entry name" value="P-loop_NTPase"/>
</dbReference>